<evidence type="ECO:0000313" key="6">
    <source>
        <dbReference type="EMBL" id="QRG05098.1"/>
    </source>
</evidence>
<proteinExistence type="predicted"/>
<dbReference type="KEGG" id="xdi:EZH22_18440"/>
<dbReference type="Gene3D" id="1.10.357.10">
    <property type="entry name" value="Tetracycline Repressor, domain 2"/>
    <property type="match status" value="1"/>
</dbReference>
<dbReference type="PROSITE" id="PS50977">
    <property type="entry name" value="HTH_TETR_2"/>
    <property type="match status" value="1"/>
</dbReference>
<evidence type="ECO:0000313" key="7">
    <source>
        <dbReference type="Proteomes" id="UP000596427"/>
    </source>
</evidence>
<dbReference type="EMBL" id="CP063362">
    <property type="protein sequence ID" value="QRG05098.1"/>
    <property type="molecule type" value="Genomic_DNA"/>
</dbReference>
<sequence>MLDQAPRRGSETRERILALAEEAVLAKGFAATSIEELISAVGITKSGFFYHFKDKTELAKAMMLRYLERDRALLDDLFRRADELHEDPLHGLLIALKLFAEMMAQLPEAHPGCLAASFCYQDQLFNREIRELNARSMLAWRDRFRARFEAIAMAHPPREPLDVEALSDMLATLVEGALILGRALKDPTILPRQVLQFRTHVRLLFSERTAG</sequence>
<reference evidence="6 7" key="1">
    <citation type="submission" date="2020-10" db="EMBL/GenBank/DDBJ databases">
        <title>Degradation of 1,4-Dioxane by Xanthobacter sp. YN2, via a Novel Group-2 Soluble Di-Iron Monooxygenase.</title>
        <authorList>
            <person name="Ma F."/>
            <person name="Wang Y."/>
            <person name="Yang J."/>
            <person name="Guo H."/>
            <person name="Su D."/>
            <person name="Yu L."/>
        </authorList>
    </citation>
    <scope>NUCLEOTIDE SEQUENCE [LARGE SCALE GENOMIC DNA]</scope>
    <source>
        <strain evidence="6 7">YN2</strain>
    </source>
</reference>
<dbReference type="SUPFAM" id="SSF46689">
    <property type="entry name" value="Homeodomain-like"/>
    <property type="match status" value="1"/>
</dbReference>
<keyword evidence="1" id="KW-0805">Transcription regulation</keyword>
<protein>
    <submittedName>
        <fullName evidence="6">TetR/AcrR family transcriptional regulator</fullName>
    </submittedName>
</protein>
<dbReference type="PANTHER" id="PTHR47506:SF1">
    <property type="entry name" value="HTH-TYPE TRANSCRIPTIONAL REGULATOR YJDC"/>
    <property type="match status" value="1"/>
</dbReference>
<dbReference type="GO" id="GO:0003677">
    <property type="term" value="F:DNA binding"/>
    <property type="evidence" value="ECO:0007669"/>
    <property type="project" value="UniProtKB-UniRule"/>
</dbReference>
<feature type="domain" description="HTH tetR-type" evidence="5">
    <location>
        <begin position="10"/>
        <end position="70"/>
    </location>
</feature>
<accession>A0A974PK78</accession>
<dbReference type="SUPFAM" id="SSF48498">
    <property type="entry name" value="Tetracyclin repressor-like, C-terminal domain"/>
    <property type="match status" value="1"/>
</dbReference>
<evidence type="ECO:0000256" key="3">
    <source>
        <dbReference type="ARBA" id="ARBA00023163"/>
    </source>
</evidence>
<dbReference type="Proteomes" id="UP000596427">
    <property type="component" value="Chromosome"/>
</dbReference>
<keyword evidence="2 4" id="KW-0238">DNA-binding</keyword>
<evidence type="ECO:0000256" key="4">
    <source>
        <dbReference type="PROSITE-ProRule" id="PRU00335"/>
    </source>
</evidence>
<dbReference type="Pfam" id="PF00440">
    <property type="entry name" value="TetR_N"/>
    <property type="match status" value="1"/>
</dbReference>
<feature type="DNA-binding region" description="H-T-H motif" evidence="4">
    <location>
        <begin position="33"/>
        <end position="52"/>
    </location>
</feature>
<name>A0A974PK78_9HYPH</name>
<dbReference type="PANTHER" id="PTHR47506">
    <property type="entry name" value="TRANSCRIPTIONAL REGULATORY PROTEIN"/>
    <property type="match status" value="1"/>
</dbReference>
<keyword evidence="3" id="KW-0804">Transcription</keyword>
<dbReference type="InterPro" id="IPR036271">
    <property type="entry name" value="Tet_transcr_reg_TetR-rel_C_sf"/>
</dbReference>
<dbReference type="RefSeq" id="WP_203191964.1">
    <property type="nucleotide sequence ID" value="NZ_CP063362.1"/>
</dbReference>
<dbReference type="InterPro" id="IPR001647">
    <property type="entry name" value="HTH_TetR"/>
</dbReference>
<evidence type="ECO:0000256" key="2">
    <source>
        <dbReference type="ARBA" id="ARBA00023125"/>
    </source>
</evidence>
<keyword evidence="7" id="KW-1185">Reference proteome</keyword>
<dbReference type="PRINTS" id="PR00455">
    <property type="entry name" value="HTHTETR"/>
</dbReference>
<gene>
    <name evidence="6" type="ORF">EZH22_18440</name>
</gene>
<dbReference type="AlphaFoldDB" id="A0A974PK78"/>
<organism evidence="6 7">
    <name type="scientific">Xanthobacter dioxanivorans</name>
    <dbReference type="NCBI Taxonomy" id="2528964"/>
    <lineage>
        <taxon>Bacteria</taxon>
        <taxon>Pseudomonadati</taxon>
        <taxon>Pseudomonadota</taxon>
        <taxon>Alphaproteobacteria</taxon>
        <taxon>Hyphomicrobiales</taxon>
        <taxon>Xanthobacteraceae</taxon>
        <taxon>Xanthobacter</taxon>
    </lineage>
</organism>
<evidence type="ECO:0000256" key="1">
    <source>
        <dbReference type="ARBA" id="ARBA00023015"/>
    </source>
</evidence>
<dbReference type="InterPro" id="IPR009057">
    <property type="entry name" value="Homeodomain-like_sf"/>
</dbReference>
<evidence type="ECO:0000259" key="5">
    <source>
        <dbReference type="PROSITE" id="PS50977"/>
    </source>
</evidence>